<dbReference type="CDD" id="cd00009">
    <property type="entry name" value="AAA"/>
    <property type="match status" value="1"/>
</dbReference>
<name>A0A502GER8_9GAMM</name>
<feature type="domain" description="AAA+ ATPase" evidence="4">
    <location>
        <begin position="44"/>
        <end position="186"/>
    </location>
</feature>
<dbReference type="GO" id="GO:0006261">
    <property type="term" value="P:DNA-templated DNA replication"/>
    <property type="evidence" value="ECO:0007669"/>
    <property type="project" value="TreeGrafter"/>
</dbReference>
<reference evidence="5 6" key="1">
    <citation type="journal article" date="2019" name="Environ. Microbiol.">
        <title>Species interactions and distinct microbial communities in high Arctic permafrost affected cryosols are associated with the CH4 and CO2 gas fluxes.</title>
        <authorList>
            <person name="Altshuler I."/>
            <person name="Hamel J."/>
            <person name="Turney S."/>
            <person name="Magnuson E."/>
            <person name="Levesque R."/>
            <person name="Greer C."/>
            <person name="Whyte L.G."/>
        </authorList>
    </citation>
    <scope>NUCLEOTIDE SEQUENCE [LARGE SCALE GENOMIC DNA]</scope>
    <source>
        <strain evidence="5 6">E4</strain>
    </source>
</reference>
<dbReference type="SUPFAM" id="SSF52540">
    <property type="entry name" value="P-loop containing nucleoside triphosphate hydrolases"/>
    <property type="match status" value="1"/>
</dbReference>
<dbReference type="InterPro" id="IPR027417">
    <property type="entry name" value="P-loop_NTPase"/>
</dbReference>
<dbReference type="EC" id="2.7.7.7" evidence="1"/>
<organism evidence="5 6">
    <name type="scientific">Ewingella americana</name>
    <dbReference type="NCBI Taxonomy" id="41202"/>
    <lineage>
        <taxon>Bacteria</taxon>
        <taxon>Pseudomonadati</taxon>
        <taxon>Pseudomonadota</taxon>
        <taxon>Gammaproteobacteria</taxon>
        <taxon>Enterobacterales</taxon>
        <taxon>Yersiniaceae</taxon>
        <taxon>Ewingella</taxon>
    </lineage>
</organism>
<evidence type="ECO:0000313" key="5">
    <source>
        <dbReference type="EMBL" id="TPG60028.1"/>
    </source>
</evidence>
<dbReference type="InterPro" id="IPR050238">
    <property type="entry name" value="DNA_Rep/Repair_Clamp_Loader"/>
</dbReference>
<evidence type="ECO:0000256" key="3">
    <source>
        <dbReference type="ARBA" id="ARBA00049244"/>
    </source>
</evidence>
<evidence type="ECO:0000313" key="6">
    <source>
        <dbReference type="Proteomes" id="UP000317663"/>
    </source>
</evidence>
<dbReference type="EMBL" id="RCZD01000008">
    <property type="protein sequence ID" value="TPG60028.1"/>
    <property type="molecule type" value="Genomic_DNA"/>
</dbReference>
<dbReference type="PANTHER" id="PTHR11669">
    <property type="entry name" value="REPLICATION FACTOR C / DNA POLYMERASE III GAMMA-TAU SUBUNIT"/>
    <property type="match status" value="1"/>
</dbReference>
<dbReference type="PANTHER" id="PTHR11669:SF0">
    <property type="entry name" value="PROTEIN STICHEL-LIKE 2"/>
    <property type="match status" value="1"/>
</dbReference>
<comment type="caution">
    <text evidence="5">The sequence shown here is derived from an EMBL/GenBank/DDBJ whole genome shotgun (WGS) entry which is preliminary data.</text>
</comment>
<dbReference type="AlphaFoldDB" id="A0A502GER8"/>
<dbReference type="OrthoDB" id="9810148at2"/>
<dbReference type="RefSeq" id="WP_140473756.1">
    <property type="nucleotide sequence ID" value="NZ_RCZD01000008.1"/>
</dbReference>
<dbReference type="InterPro" id="IPR003593">
    <property type="entry name" value="AAA+_ATPase"/>
</dbReference>
<evidence type="ECO:0000259" key="4">
    <source>
        <dbReference type="SMART" id="SM00382"/>
    </source>
</evidence>
<evidence type="ECO:0000256" key="1">
    <source>
        <dbReference type="ARBA" id="ARBA00012417"/>
    </source>
</evidence>
<dbReference type="Pfam" id="PF13177">
    <property type="entry name" value="DNA_pol3_delta2"/>
    <property type="match status" value="1"/>
</dbReference>
<keyword evidence="2" id="KW-0548">Nucleotidyltransferase</keyword>
<proteinExistence type="predicted"/>
<protein>
    <recommendedName>
        <fullName evidence="1">DNA-directed DNA polymerase</fullName>
        <ecNumber evidence="1">2.7.7.7</ecNumber>
    </recommendedName>
</protein>
<dbReference type="Gene3D" id="3.40.50.300">
    <property type="entry name" value="P-loop containing nucleotide triphosphate hydrolases"/>
    <property type="match status" value="1"/>
</dbReference>
<keyword evidence="2" id="KW-0808">Transferase</keyword>
<comment type="catalytic activity">
    <reaction evidence="3">
        <text>DNA(n) + a 2'-deoxyribonucleoside 5'-triphosphate = DNA(n+1) + diphosphate</text>
        <dbReference type="Rhea" id="RHEA:22508"/>
        <dbReference type="Rhea" id="RHEA-COMP:17339"/>
        <dbReference type="Rhea" id="RHEA-COMP:17340"/>
        <dbReference type="ChEBI" id="CHEBI:33019"/>
        <dbReference type="ChEBI" id="CHEBI:61560"/>
        <dbReference type="ChEBI" id="CHEBI:173112"/>
        <dbReference type="EC" id="2.7.7.7"/>
    </reaction>
</comment>
<keyword evidence="6" id="KW-1185">Reference proteome</keyword>
<accession>A0A502GER8</accession>
<evidence type="ECO:0000256" key="2">
    <source>
        <dbReference type="ARBA" id="ARBA00022932"/>
    </source>
</evidence>
<dbReference type="SMART" id="SM00382">
    <property type="entry name" value="AAA"/>
    <property type="match status" value="1"/>
</dbReference>
<sequence>MSWATKHRPSSFGTSQLVGQESARKILFNLMKRYAKSGRDWDKMPSCLILVGSHGSGKTTISRISARHLNCEHGPLTVCGECKSCKAIDAGSFRDLIEIDAASNRGVDQSSQLKQRLDYAIMGHVRVVILDEAHMLTKEAWASWLKTMEEGKKNTLFILATTDENKIPDTIYSRAMTFFIKTVNPEEAAPRLIEVAANEGYTIDQETAQTASFLMHGHMRDSIQLLETASLLLSDEDEANVITTSNLYEAAGLASLEMAQTFTQFFFDRDFDGLVAFLTSCNESPTGLLKAALQYINSGVSDVGSAMNAVPLYEKIALLEELGVAVMEINEHGLSILFLTHYYQRFLRKIGVTGQADA</sequence>
<dbReference type="GO" id="GO:0003887">
    <property type="term" value="F:DNA-directed DNA polymerase activity"/>
    <property type="evidence" value="ECO:0007669"/>
    <property type="project" value="UniProtKB-KW"/>
</dbReference>
<dbReference type="Gene3D" id="1.10.8.60">
    <property type="match status" value="1"/>
</dbReference>
<keyword evidence="2" id="KW-0239">DNA-directed DNA polymerase</keyword>
<dbReference type="Proteomes" id="UP000317663">
    <property type="component" value="Unassembled WGS sequence"/>
</dbReference>
<gene>
    <name evidence="5" type="ORF">EAH77_15790</name>
</gene>